<dbReference type="Pfam" id="PF02746">
    <property type="entry name" value="MR_MLE_N"/>
    <property type="match status" value="1"/>
</dbReference>
<name>A0A433XMH2_9HYPH</name>
<evidence type="ECO:0000313" key="5">
    <source>
        <dbReference type="EMBL" id="RUT35194.1"/>
    </source>
</evidence>
<evidence type="ECO:0000256" key="3">
    <source>
        <dbReference type="ARBA" id="ARBA00022842"/>
    </source>
</evidence>
<dbReference type="InterPro" id="IPR013342">
    <property type="entry name" value="Mandelate_racemase_C"/>
</dbReference>
<reference evidence="5 6" key="1">
    <citation type="journal article" date="2016" name="Int. J. Syst. Evol. Microbiol.">
        <title>Arsenicitalea aurantiaca gen. nov., sp. nov., a new member of the family Hyphomicrobiaceae, isolated from high-arsenic sediment.</title>
        <authorList>
            <person name="Mu Y."/>
            <person name="Zhou L."/>
            <person name="Zeng X.C."/>
            <person name="Liu L."/>
            <person name="Pan Y."/>
            <person name="Chen X."/>
            <person name="Wang J."/>
            <person name="Li S."/>
            <person name="Li W.J."/>
            <person name="Wang Y."/>
        </authorList>
    </citation>
    <scope>NUCLEOTIDE SEQUENCE [LARGE SCALE GENOMIC DNA]</scope>
    <source>
        <strain evidence="5 6">42-50</strain>
    </source>
</reference>
<dbReference type="InterPro" id="IPR036849">
    <property type="entry name" value="Enolase-like_C_sf"/>
</dbReference>
<keyword evidence="6" id="KW-1185">Reference proteome</keyword>
<dbReference type="SMART" id="SM00922">
    <property type="entry name" value="MR_MLE"/>
    <property type="match status" value="1"/>
</dbReference>
<dbReference type="SUPFAM" id="SSF54826">
    <property type="entry name" value="Enolase N-terminal domain-like"/>
    <property type="match status" value="1"/>
</dbReference>
<accession>A0A433XMH2</accession>
<dbReference type="PROSITE" id="PS00908">
    <property type="entry name" value="MR_MLE_1"/>
    <property type="match status" value="1"/>
</dbReference>
<dbReference type="Proteomes" id="UP000281547">
    <property type="component" value="Unassembled WGS sequence"/>
</dbReference>
<feature type="domain" description="Mandelate racemase/muconate lactonizing enzyme C-terminal" evidence="4">
    <location>
        <begin position="143"/>
        <end position="239"/>
    </location>
</feature>
<dbReference type="InterPro" id="IPR029017">
    <property type="entry name" value="Enolase-like_N"/>
</dbReference>
<dbReference type="Pfam" id="PF13378">
    <property type="entry name" value="MR_MLE_C"/>
    <property type="match status" value="1"/>
</dbReference>
<dbReference type="SUPFAM" id="SSF51604">
    <property type="entry name" value="Enolase C-terminal domain-like"/>
    <property type="match status" value="1"/>
</dbReference>
<dbReference type="Gene3D" id="3.20.20.120">
    <property type="entry name" value="Enolase-like C-terminal domain"/>
    <property type="match status" value="1"/>
</dbReference>
<dbReference type="OrthoDB" id="9802699at2"/>
<dbReference type="PANTHER" id="PTHR13794:SF58">
    <property type="entry name" value="MITOCHONDRIAL ENOLASE SUPERFAMILY MEMBER 1"/>
    <property type="match status" value="1"/>
</dbReference>
<dbReference type="InterPro" id="IPR046945">
    <property type="entry name" value="RHMD-like"/>
</dbReference>
<dbReference type="PANTHER" id="PTHR13794">
    <property type="entry name" value="ENOLASE SUPERFAMILY, MANDELATE RACEMASE"/>
    <property type="match status" value="1"/>
</dbReference>
<evidence type="ECO:0000313" key="6">
    <source>
        <dbReference type="Proteomes" id="UP000281547"/>
    </source>
</evidence>
<sequence>MQIADIRCHPLRVQLPVPQRTSQGDWESLDIVVVEVETADGIVGIGEGLARRSSAAYALMIDEILAPRVIGCHAMDRRAIWRSMRSALTGRPGTQMLEAMAAIDIALWDIAGKALNQPVYRLLGGVGRTHLPAYASSINWLDDETVAREVGSALEAGFRQIKVKLGGTPAQSIARARYVRGLVPDDVALCADANWAFDVHEAIRVGFALWDLGYDFFEEPIAPEDRDGYRTLARQLPIRLAAGESDSVASDVLEFLHDRSLGLIQPDVARSGGITETWRMAELAAAHNVAYAPHVGWSGAVCAAASLHLAAAAESFRTYECMVFDNPLRQALCTPLLGDVRCLENGMLAVPQTPGLGVEFDRDALREFTRRPER</sequence>
<dbReference type="SFLD" id="SFLDS00001">
    <property type="entry name" value="Enolase"/>
    <property type="match status" value="1"/>
</dbReference>
<keyword evidence="3" id="KW-0460">Magnesium</keyword>
<evidence type="ECO:0000259" key="4">
    <source>
        <dbReference type="SMART" id="SM00922"/>
    </source>
</evidence>
<evidence type="ECO:0000256" key="2">
    <source>
        <dbReference type="ARBA" id="ARBA00022723"/>
    </source>
</evidence>
<protein>
    <submittedName>
        <fullName evidence="5">Mandelate racemase/muconate lactonizing enzyme family protein</fullName>
    </submittedName>
</protein>
<organism evidence="5 6">
    <name type="scientific">Arsenicitalea aurantiaca</name>
    <dbReference type="NCBI Taxonomy" id="1783274"/>
    <lineage>
        <taxon>Bacteria</taxon>
        <taxon>Pseudomonadati</taxon>
        <taxon>Pseudomonadota</taxon>
        <taxon>Alphaproteobacteria</taxon>
        <taxon>Hyphomicrobiales</taxon>
        <taxon>Devosiaceae</taxon>
        <taxon>Arsenicitalea</taxon>
    </lineage>
</organism>
<dbReference type="CDD" id="cd03316">
    <property type="entry name" value="MR_like"/>
    <property type="match status" value="1"/>
</dbReference>
<dbReference type="GO" id="GO:0000287">
    <property type="term" value="F:magnesium ion binding"/>
    <property type="evidence" value="ECO:0007669"/>
    <property type="project" value="UniProtKB-ARBA"/>
</dbReference>
<dbReference type="InterPro" id="IPR013341">
    <property type="entry name" value="Mandelate_racemase_N_dom"/>
</dbReference>
<dbReference type="GO" id="GO:0009063">
    <property type="term" value="P:amino acid catabolic process"/>
    <property type="evidence" value="ECO:0007669"/>
    <property type="project" value="InterPro"/>
</dbReference>
<dbReference type="EMBL" id="RZNJ01000001">
    <property type="protein sequence ID" value="RUT35194.1"/>
    <property type="molecule type" value="Genomic_DNA"/>
</dbReference>
<gene>
    <name evidence="5" type="ORF">EMQ25_02175</name>
</gene>
<dbReference type="AlphaFoldDB" id="A0A433XMH2"/>
<dbReference type="Gene3D" id="3.30.390.10">
    <property type="entry name" value="Enolase-like, N-terminal domain"/>
    <property type="match status" value="1"/>
</dbReference>
<dbReference type="InterPro" id="IPR029065">
    <property type="entry name" value="Enolase_C-like"/>
</dbReference>
<keyword evidence="2" id="KW-0479">Metal-binding</keyword>
<comment type="caution">
    <text evidence="5">The sequence shown here is derived from an EMBL/GenBank/DDBJ whole genome shotgun (WGS) entry which is preliminary data.</text>
</comment>
<dbReference type="GO" id="GO:0016052">
    <property type="term" value="P:carbohydrate catabolic process"/>
    <property type="evidence" value="ECO:0007669"/>
    <property type="project" value="TreeGrafter"/>
</dbReference>
<comment type="cofactor">
    <cofactor evidence="1">
        <name>Mg(2+)</name>
        <dbReference type="ChEBI" id="CHEBI:18420"/>
    </cofactor>
</comment>
<dbReference type="InterPro" id="IPR018110">
    <property type="entry name" value="Mandel_Rmase/mucon_lact_enz_CS"/>
</dbReference>
<proteinExistence type="predicted"/>
<evidence type="ECO:0000256" key="1">
    <source>
        <dbReference type="ARBA" id="ARBA00001946"/>
    </source>
</evidence>
<dbReference type="SFLD" id="SFLDG00179">
    <property type="entry name" value="mandelate_racemase"/>
    <property type="match status" value="1"/>
</dbReference>
<dbReference type="GO" id="GO:0016836">
    <property type="term" value="F:hydro-lyase activity"/>
    <property type="evidence" value="ECO:0007669"/>
    <property type="project" value="TreeGrafter"/>
</dbReference>